<feature type="region of interest" description="Disordered" evidence="1">
    <location>
        <begin position="22"/>
        <end position="68"/>
    </location>
</feature>
<sequence>MAYSSYDQSWYDRWDPDPQPHARYYRHSHRHSGNLAPEPQYSNLHRSHSQGHNVPHPTNIHIHNKIPITQETTTVQRTEARPPPMPAPMPPPPQFQPVPMMVPPPPMFVHQHMPMMQPAPPPMMDAHALRAQRLGEQLLAEEFAGMHLQRHRSHSRGRSPDDRLRWDLELEAEREAAKRKKQEADAAAERQRVIDEHERKIAADAKAAADAEAAFKLRLELQAREEHEREHKAYEDFLRRQREQEEADEKAYREALRKQKEKEEAKEREYQAFLRQQKEKQEAEEKAKKEEQARIDSAMRARLEKLGWSQHDIEIALDPEKAEKEKKKKKKHRHSGDVYLDEEIIVVGGTPPSLPDAPPLAVGFPQHQHHVPVYPRINRKFLDIETLEHYHVPWEWDRVSRLSFPSSNQFNQQNTDPIQANSEYIILLRELDKYETDVLFEHTRRRRQGSSAPLLIDKVKDSGPKFAWVRHKSKERSKSRGRDIRVTEIVRR</sequence>
<gene>
    <name evidence="2" type="ORF">AWRI4619_LOCUS6288</name>
</gene>
<feature type="compositionally biased region" description="Basic residues" evidence="1">
    <location>
        <begin position="23"/>
        <end position="32"/>
    </location>
</feature>
<keyword evidence="3" id="KW-1185">Reference proteome</keyword>
<evidence type="ECO:0000313" key="3">
    <source>
        <dbReference type="Proteomes" id="UP000716446"/>
    </source>
</evidence>
<name>A0A9N8JN85_9PEZI</name>
<evidence type="ECO:0000313" key="2">
    <source>
        <dbReference type="EMBL" id="CAD0090399.1"/>
    </source>
</evidence>
<organism evidence="2 3">
    <name type="scientific">Aureobasidium vineae</name>
    <dbReference type="NCBI Taxonomy" id="2773715"/>
    <lineage>
        <taxon>Eukaryota</taxon>
        <taxon>Fungi</taxon>
        <taxon>Dikarya</taxon>
        <taxon>Ascomycota</taxon>
        <taxon>Pezizomycotina</taxon>
        <taxon>Dothideomycetes</taxon>
        <taxon>Dothideomycetidae</taxon>
        <taxon>Dothideales</taxon>
        <taxon>Saccotheciaceae</taxon>
        <taxon>Aureobasidium</taxon>
    </lineage>
</organism>
<proteinExistence type="predicted"/>
<accession>A0A9N8JN85</accession>
<reference evidence="2" key="1">
    <citation type="submission" date="2020-06" db="EMBL/GenBank/DDBJ databases">
        <authorList>
            <person name="Onetto C."/>
        </authorList>
    </citation>
    <scope>NUCLEOTIDE SEQUENCE</scope>
</reference>
<feature type="region of interest" description="Disordered" evidence="1">
    <location>
        <begin position="226"/>
        <end position="268"/>
    </location>
</feature>
<dbReference type="AlphaFoldDB" id="A0A9N8JN85"/>
<protein>
    <submittedName>
        <fullName evidence="2">Uncharacterized protein</fullName>
    </submittedName>
</protein>
<comment type="caution">
    <text evidence="2">The sequence shown here is derived from an EMBL/GenBank/DDBJ whole genome shotgun (WGS) entry which is preliminary data.</text>
</comment>
<dbReference type="Proteomes" id="UP000716446">
    <property type="component" value="Unassembled WGS sequence"/>
</dbReference>
<evidence type="ECO:0000256" key="1">
    <source>
        <dbReference type="SAM" id="MobiDB-lite"/>
    </source>
</evidence>
<dbReference type="EMBL" id="CAIJEN010000009">
    <property type="protein sequence ID" value="CAD0090399.1"/>
    <property type="molecule type" value="Genomic_DNA"/>
</dbReference>